<dbReference type="PROSITE" id="PS51318">
    <property type="entry name" value="TAT"/>
    <property type="match status" value="1"/>
</dbReference>
<dbReference type="InterPro" id="IPR016170">
    <property type="entry name" value="Cytok_DH_C_sf"/>
</dbReference>
<dbReference type="InterPro" id="IPR015213">
    <property type="entry name" value="Cholesterol_OX_subst-bd"/>
</dbReference>
<evidence type="ECO:0000256" key="3">
    <source>
        <dbReference type="ARBA" id="ARBA00023002"/>
    </source>
</evidence>
<evidence type="ECO:0000259" key="4">
    <source>
        <dbReference type="PROSITE" id="PS51387"/>
    </source>
</evidence>
<dbReference type="RefSeq" id="WP_345726959.1">
    <property type="nucleotide sequence ID" value="NZ_BAAAYN010000006.1"/>
</dbReference>
<proteinExistence type="predicted"/>
<dbReference type="InterPro" id="IPR006094">
    <property type="entry name" value="Oxid_FAD_bind_N"/>
</dbReference>
<sequence length="573" mass="61241">MTAPRSESPQVGRRSLLKGAAALVGAGLLSEAFTLPVGAATIAAPPSFPAGIELYQQAYENWSGEIELADVWTCAPASPADILTVVNWARAHNFRVRPKGMSHGWAPTLLPAGADVSAVILVDLTKHLRAITVGSGRVTVQAGATVDQLTVALENAGYGLTALTAPGNLTIGGVLAIDAHGSGVPANGETRIPGTSYGTLSNLVLSLTVVAWDAGAGAYVLKTYTRSQPQIAAFLVHLGRAFVVSATLQVGANTRLRCQSFYDIPTATLFGAPGTSGRTIESYLRSSGRIEAIWFPFTDRPWLKVWTVARSKPLLSRTVNAPYAYTFANFLSEEQSDFLSQVVAGNTSGTPAFQNFQISVVGSGLIVTGTWDIWGWSKNLLLYVQPTTLRIVEAGYAVLTSRANVQRVIHEFYVRYQARITAYQAQGKFPMNGPVEIRVTGVDDPAEAGGGVSPQLSAARPRPDHPEWNTVVWLDMGTIPGTPDSNAFYAEMEEWIVANYSGSYATVRPEWSKAWAVTPRGAWTDTAALTGRIPASLRAGQPAGDNWDTARATLNAADPHRVFSNTFLDVLLP</sequence>
<gene>
    <name evidence="5" type="ORF">GCM10020369_12060</name>
</gene>
<protein>
    <submittedName>
        <fullName evidence="5">Cholesterol oxidase substrate-binding domain-containing protein</fullName>
    </submittedName>
</protein>
<organism evidence="5 6">
    <name type="scientific">Cryptosporangium minutisporangium</name>
    <dbReference type="NCBI Taxonomy" id="113569"/>
    <lineage>
        <taxon>Bacteria</taxon>
        <taxon>Bacillati</taxon>
        <taxon>Actinomycetota</taxon>
        <taxon>Actinomycetes</taxon>
        <taxon>Cryptosporangiales</taxon>
        <taxon>Cryptosporangiaceae</taxon>
        <taxon>Cryptosporangium</taxon>
    </lineage>
</organism>
<dbReference type="InterPro" id="IPR016166">
    <property type="entry name" value="FAD-bd_PCMH"/>
</dbReference>
<evidence type="ECO:0000313" key="5">
    <source>
        <dbReference type="EMBL" id="GAA3384002.1"/>
    </source>
</evidence>
<name>A0ABP6ST78_9ACTN</name>
<dbReference type="PANTHER" id="PTHR43762:SF1">
    <property type="entry name" value="D-ARABINONO-1,4-LACTONE OXIDASE"/>
    <property type="match status" value="1"/>
</dbReference>
<dbReference type="EMBL" id="BAAAYN010000006">
    <property type="protein sequence ID" value="GAA3384002.1"/>
    <property type="molecule type" value="Genomic_DNA"/>
</dbReference>
<evidence type="ECO:0000256" key="2">
    <source>
        <dbReference type="ARBA" id="ARBA00022827"/>
    </source>
</evidence>
<evidence type="ECO:0000313" key="6">
    <source>
        <dbReference type="Proteomes" id="UP001501676"/>
    </source>
</evidence>
<keyword evidence="2" id="KW-0274">FAD</keyword>
<dbReference type="PROSITE" id="PS51387">
    <property type="entry name" value="FAD_PCMH"/>
    <property type="match status" value="1"/>
</dbReference>
<accession>A0ABP6ST78</accession>
<dbReference type="InterPro" id="IPR006311">
    <property type="entry name" value="TAT_signal"/>
</dbReference>
<dbReference type="Gene3D" id="3.30.43.10">
    <property type="entry name" value="Uridine Diphospho-n-acetylenolpyruvylglucosamine Reductase, domain 2"/>
    <property type="match status" value="1"/>
</dbReference>
<dbReference type="InterPro" id="IPR016169">
    <property type="entry name" value="FAD-bd_PCMH_sub2"/>
</dbReference>
<dbReference type="SUPFAM" id="SSF55103">
    <property type="entry name" value="FAD-linked oxidases, C-terminal domain"/>
    <property type="match status" value="1"/>
</dbReference>
<dbReference type="Gene3D" id="3.40.462.10">
    <property type="entry name" value="FAD-linked oxidases, C-terminal domain"/>
    <property type="match status" value="1"/>
</dbReference>
<dbReference type="Gene3D" id="3.30.465.10">
    <property type="match status" value="1"/>
</dbReference>
<comment type="caution">
    <text evidence="5">The sequence shown here is derived from an EMBL/GenBank/DDBJ whole genome shotgun (WGS) entry which is preliminary data.</text>
</comment>
<dbReference type="Gene3D" id="1.10.45.10">
    <property type="entry name" value="Vanillyl-alcohol Oxidase, Chain A, domain 4"/>
    <property type="match status" value="1"/>
</dbReference>
<keyword evidence="1" id="KW-0285">Flavoprotein</keyword>
<dbReference type="SUPFAM" id="SSF56176">
    <property type="entry name" value="FAD-binding/transporter-associated domain-like"/>
    <property type="match status" value="1"/>
</dbReference>
<dbReference type="PANTHER" id="PTHR43762">
    <property type="entry name" value="L-GULONOLACTONE OXIDASE"/>
    <property type="match status" value="1"/>
</dbReference>
<dbReference type="InterPro" id="IPR010031">
    <property type="entry name" value="FAD_lactone_oxidase-like"/>
</dbReference>
<dbReference type="Pfam" id="PF01565">
    <property type="entry name" value="FAD_binding_4"/>
    <property type="match status" value="1"/>
</dbReference>
<reference evidence="6" key="1">
    <citation type="journal article" date="2019" name="Int. J. Syst. Evol. Microbiol.">
        <title>The Global Catalogue of Microorganisms (GCM) 10K type strain sequencing project: providing services to taxonomists for standard genome sequencing and annotation.</title>
        <authorList>
            <consortium name="The Broad Institute Genomics Platform"/>
            <consortium name="The Broad Institute Genome Sequencing Center for Infectious Disease"/>
            <person name="Wu L."/>
            <person name="Ma J."/>
        </authorList>
    </citation>
    <scope>NUCLEOTIDE SEQUENCE [LARGE SCALE GENOMIC DNA]</scope>
    <source>
        <strain evidence="6">JCM 9458</strain>
    </source>
</reference>
<dbReference type="InterPro" id="IPR036318">
    <property type="entry name" value="FAD-bd_PCMH-like_sf"/>
</dbReference>
<dbReference type="InterPro" id="IPR016164">
    <property type="entry name" value="FAD-linked_Oxase-like_C"/>
</dbReference>
<evidence type="ECO:0000256" key="1">
    <source>
        <dbReference type="ARBA" id="ARBA00022630"/>
    </source>
</evidence>
<keyword evidence="3" id="KW-0560">Oxidoreductase</keyword>
<dbReference type="Pfam" id="PF09129">
    <property type="entry name" value="Chol_subst-bind"/>
    <property type="match status" value="1"/>
</dbReference>
<dbReference type="InterPro" id="IPR016171">
    <property type="entry name" value="Vanillyl_alc_oxidase_C-sub2"/>
</dbReference>
<dbReference type="InterPro" id="IPR016167">
    <property type="entry name" value="FAD-bd_PCMH_sub1"/>
</dbReference>
<keyword evidence="6" id="KW-1185">Reference proteome</keyword>
<dbReference type="Proteomes" id="UP001501676">
    <property type="component" value="Unassembled WGS sequence"/>
</dbReference>
<feature type="domain" description="FAD-binding PCMH-type" evidence="4">
    <location>
        <begin position="65"/>
        <end position="253"/>
    </location>
</feature>